<gene>
    <name evidence="2" type="ORF">S06H3_64265</name>
</gene>
<feature type="non-terminal residue" evidence="2">
    <location>
        <position position="1"/>
    </location>
</feature>
<comment type="caution">
    <text evidence="2">The sequence shown here is derived from an EMBL/GenBank/DDBJ whole genome shotgun (WGS) entry which is preliminary data.</text>
</comment>
<dbReference type="InterPro" id="IPR036393">
    <property type="entry name" value="AceGlu_kinase-like_sf"/>
</dbReference>
<evidence type="ECO:0000313" key="2">
    <source>
        <dbReference type="EMBL" id="GAI51713.1"/>
    </source>
</evidence>
<protein>
    <submittedName>
        <fullName evidence="2">Uncharacterized protein</fullName>
    </submittedName>
</protein>
<feature type="non-terminal residue" evidence="2">
    <location>
        <position position="123"/>
    </location>
</feature>
<dbReference type="PANTHER" id="PTHR21499">
    <property type="entry name" value="ASPARTATE KINASE"/>
    <property type="match status" value="1"/>
</dbReference>
<accession>X1P786</accession>
<evidence type="ECO:0000256" key="1">
    <source>
        <dbReference type="ARBA" id="ARBA00010122"/>
    </source>
</evidence>
<dbReference type="PANTHER" id="PTHR21499:SF59">
    <property type="entry name" value="ASPARTOKINASE"/>
    <property type="match status" value="1"/>
</dbReference>
<dbReference type="SUPFAM" id="SSF53633">
    <property type="entry name" value="Carbamate kinase-like"/>
    <property type="match status" value="1"/>
</dbReference>
<dbReference type="GO" id="GO:0004072">
    <property type="term" value="F:aspartate kinase activity"/>
    <property type="evidence" value="ECO:0007669"/>
    <property type="project" value="TreeGrafter"/>
</dbReference>
<reference evidence="2" key="1">
    <citation type="journal article" date="2014" name="Front. Microbiol.">
        <title>High frequency of phylogenetically diverse reductive dehalogenase-homologous genes in deep subseafloor sedimentary metagenomes.</title>
        <authorList>
            <person name="Kawai M."/>
            <person name="Futagami T."/>
            <person name="Toyoda A."/>
            <person name="Takaki Y."/>
            <person name="Nishi S."/>
            <person name="Hori S."/>
            <person name="Arai W."/>
            <person name="Tsubouchi T."/>
            <person name="Morono Y."/>
            <person name="Uchiyama I."/>
            <person name="Ito T."/>
            <person name="Fujiyama A."/>
            <person name="Inagaki F."/>
            <person name="Takami H."/>
        </authorList>
    </citation>
    <scope>NUCLEOTIDE SEQUENCE</scope>
    <source>
        <strain evidence="2">Expedition CK06-06</strain>
    </source>
</reference>
<organism evidence="2">
    <name type="scientific">marine sediment metagenome</name>
    <dbReference type="NCBI Taxonomy" id="412755"/>
    <lineage>
        <taxon>unclassified sequences</taxon>
        <taxon>metagenomes</taxon>
        <taxon>ecological metagenomes</taxon>
    </lineage>
</organism>
<name>X1P786_9ZZZZ</name>
<dbReference type="GO" id="GO:0009089">
    <property type="term" value="P:lysine biosynthetic process via diaminopimelate"/>
    <property type="evidence" value="ECO:0007669"/>
    <property type="project" value="TreeGrafter"/>
</dbReference>
<dbReference type="GO" id="GO:0009090">
    <property type="term" value="P:homoserine biosynthetic process"/>
    <property type="evidence" value="ECO:0007669"/>
    <property type="project" value="TreeGrafter"/>
</dbReference>
<dbReference type="EMBL" id="BARV01042874">
    <property type="protein sequence ID" value="GAI51713.1"/>
    <property type="molecule type" value="Genomic_DNA"/>
</dbReference>
<dbReference type="Gene3D" id="3.40.1160.10">
    <property type="entry name" value="Acetylglutamate kinase-like"/>
    <property type="match status" value="1"/>
</dbReference>
<comment type="similarity">
    <text evidence="1">Belongs to the aspartokinase family.</text>
</comment>
<dbReference type="AlphaFoldDB" id="X1P786"/>
<dbReference type="GO" id="GO:0005829">
    <property type="term" value="C:cytosol"/>
    <property type="evidence" value="ECO:0007669"/>
    <property type="project" value="TreeGrafter"/>
</dbReference>
<sequence>SPASKLVAPHANPKQLIPEFMKRISNKHFEACRVAIADKEVIYQTTRTVRDTLDNLQRVLTGVSYLGEFSPRSQDLVLSFGERLSAPILAGTIRSLGVPSKHLTGFEAGISCLGFAWGATSLL</sequence>
<proteinExistence type="inferred from homology"/>